<feature type="transmembrane region" description="Helical" evidence="1">
    <location>
        <begin position="20"/>
        <end position="49"/>
    </location>
</feature>
<keyword evidence="3" id="KW-1185">Reference proteome</keyword>
<protein>
    <submittedName>
        <fullName evidence="2">Uncharacterized protein</fullName>
    </submittedName>
</protein>
<proteinExistence type="predicted"/>
<keyword evidence="1" id="KW-0472">Membrane</keyword>
<evidence type="ECO:0000313" key="3">
    <source>
        <dbReference type="Proteomes" id="UP000094329"/>
    </source>
</evidence>
<gene>
    <name evidence="2" type="ORF">BGC07_16400</name>
</gene>
<sequence>MKKAPKKFVFRNKWWLKWQFLFCVFGVLVGLFGLKVGFFSTLVYVIFMYGGRNNQCASTRANISEKSNLDESHNMPTELYQTRLSNNDVFSYDSERTSSGLYTDDGYDIGTGKYDMMYDNKLSRNDGGF</sequence>
<dbReference type="RefSeq" id="WP_069314144.1">
    <property type="nucleotide sequence ID" value="NZ_MDTU01000003.1"/>
</dbReference>
<dbReference type="Proteomes" id="UP000094329">
    <property type="component" value="Unassembled WGS sequence"/>
</dbReference>
<name>A0ABX2ZXM4_9GAMM</name>
<comment type="caution">
    <text evidence="2">The sequence shown here is derived from an EMBL/GenBank/DDBJ whole genome shotgun (WGS) entry which is preliminary data.</text>
</comment>
<keyword evidence="1" id="KW-1133">Transmembrane helix</keyword>
<keyword evidence="1" id="KW-0812">Transmembrane</keyword>
<dbReference type="EMBL" id="MDTU01000003">
    <property type="protein sequence ID" value="ODN41351.1"/>
    <property type="molecule type" value="Genomic_DNA"/>
</dbReference>
<organism evidence="2 3">
    <name type="scientific">Piscirickettsia litoralis</name>
    <dbReference type="NCBI Taxonomy" id="1891921"/>
    <lineage>
        <taxon>Bacteria</taxon>
        <taxon>Pseudomonadati</taxon>
        <taxon>Pseudomonadota</taxon>
        <taxon>Gammaproteobacteria</taxon>
        <taxon>Thiotrichales</taxon>
        <taxon>Piscirickettsiaceae</taxon>
        <taxon>Piscirickettsia</taxon>
    </lineage>
</organism>
<accession>A0ABX2ZXM4</accession>
<evidence type="ECO:0000313" key="2">
    <source>
        <dbReference type="EMBL" id="ODN41351.1"/>
    </source>
</evidence>
<reference evidence="2 3" key="1">
    <citation type="submission" date="2016-08" db="EMBL/GenBank/DDBJ databases">
        <title>Draft genome sequence of Candidatus Piscirickettsia litoralis, from seawater.</title>
        <authorList>
            <person name="Wan X."/>
            <person name="Lee A.J."/>
            <person name="Hou S."/>
            <person name="Donachie S.P."/>
        </authorList>
    </citation>
    <scope>NUCLEOTIDE SEQUENCE [LARGE SCALE GENOMIC DNA]</scope>
    <source>
        <strain evidence="2 3">Y2</strain>
    </source>
</reference>
<evidence type="ECO:0000256" key="1">
    <source>
        <dbReference type="SAM" id="Phobius"/>
    </source>
</evidence>